<evidence type="ECO:0000256" key="1">
    <source>
        <dbReference type="SAM" id="SignalP"/>
    </source>
</evidence>
<dbReference type="Pfam" id="PF00089">
    <property type="entry name" value="Trypsin"/>
    <property type="match status" value="1"/>
</dbReference>
<keyword evidence="1" id="KW-0732">Signal</keyword>
<dbReference type="PROSITE" id="PS50240">
    <property type="entry name" value="TRYPSIN_DOM"/>
    <property type="match status" value="1"/>
</dbReference>
<dbReference type="InterPro" id="IPR009003">
    <property type="entry name" value="Peptidase_S1_PA"/>
</dbReference>
<reference evidence="3 4" key="1">
    <citation type="submission" date="2024-08" db="EMBL/GenBank/DDBJ databases">
        <authorList>
            <person name="Cucini C."/>
            <person name="Frati F."/>
        </authorList>
    </citation>
    <scope>NUCLEOTIDE SEQUENCE [LARGE SCALE GENOMIC DNA]</scope>
</reference>
<evidence type="ECO:0000259" key="2">
    <source>
        <dbReference type="PROSITE" id="PS50240"/>
    </source>
</evidence>
<dbReference type="InterPro" id="IPR001254">
    <property type="entry name" value="Trypsin_dom"/>
</dbReference>
<feature type="signal peptide" evidence="1">
    <location>
        <begin position="1"/>
        <end position="19"/>
    </location>
</feature>
<organism evidence="3 4">
    <name type="scientific">Orchesella dallaii</name>
    <dbReference type="NCBI Taxonomy" id="48710"/>
    <lineage>
        <taxon>Eukaryota</taxon>
        <taxon>Metazoa</taxon>
        <taxon>Ecdysozoa</taxon>
        <taxon>Arthropoda</taxon>
        <taxon>Hexapoda</taxon>
        <taxon>Collembola</taxon>
        <taxon>Entomobryomorpha</taxon>
        <taxon>Entomobryoidea</taxon>
        <taxon>Orchesellidae</taxon>
        <taxon>Orchesellinae</taxon>
        <taxon>Orchesella</taxon>
    </lineage>
</organism>
<name>A0ABP1RA52_9HEXA</name>
<dbReference type="Gene3D" id="2.40.10.10">
    <property type="entry name" value="Trypsin-like serine proteases"/>
    <property type="match status" value="1"/>
</dbReference>
<feature type="chain" id="PRO_5047160854" description="Peptidase S1 domain-containing protein" evidence="1">
    <location>
        <begin position="20"/>
        <end position="359"/>
    </location>
</feature>
<dbReference type="EMBL" id="CAXLJM020000068">
    <property type="protein sequence ID" value="CAL8124017.1"/>
    <property type="molecule type" value="Genomic_DNA"/>
</dbReference>
<gene>
    <name evidence="3" type="ORF">ODALV1_LOCUS20422</name>
</gene>
<keyword evidence="4" id="KW-1185">Reference proteome</keyword>
<dbReference type="CDD" id="cd00190">
    <property type="entry name" value="Tryp_SPc"/>
    <property type="match status" value="1"/>
</dbReference>
<dbReference type="InterPro" id="IPR018114">
    <property type="entry name" value="TRYPSIN_HIS"/>
</dbReference>
<dbReference type="PANTHER" id="PTHR24260:SF147">
    <property type="entry name" value="EG:BACR7A4.3 PROTEIN-RELATED"/>
    <property type="match status" value="1"/>
</dbReference>
<protein>
    <recommendedName>
        <fullName evidence="2">Peptidase S1 domain-containing protein</fullName>
    </recommendedName>
</protein>
<dbReference type="SUPFAM" id="SSF50494">
    <property type="entry name" value="Trypsin-like serine proteases"/>
    <property type="match status" value="1"/>
</dbReference>
<sequence length="359" mass="39215">MIVTIKVIILIITVGLVGSTSEPCNLENGIAGECSDIKKCPFQIGRLRVGAPVTTCENSSPHVCCPTSKSISEIKCEEWRQMLFAPYSFDQPGFGRIECAARAGVPLLISSGTDAVPFEYPHVVALGYGSDVEDLQFGCAATIISESYLLTAAHCVTHKLGKPSHAIIGERVLLSPYQKLIHIADHIIHPEYEPPRIYNDIAILRLSTQLSLDRYVLPACIPTPLKAPRANSSLEACGWGLQDDEAFPTNSILQVSNITTLGSRKCNKIYEDEPDKHVKYPEGLLKSQICATGEDAKICRSDSGGGVYVREQQCLFHVVGITSVESKQCGMESPSVYTNVASYQDWIESTVWGETPKPR</sequence>
<dbReference type="PRINTS" id="PR00722">
    <property type="entry name" value="CHYMOTRYPSIN"/>
</dbReference>
<dbReference type="InterPro" id="IPR043504">
    <property type="entry name" value="Peptidase_S1_PA_chymotrypsin"/>
</dbReference>
<dbReference type="InterPro" id="IPR051333">
    <property type="entry name" value="CLIP_Serine_Protease"/>
</dbReference>
<dbReference type="InterPro" id="IPR001314">
    <property type="entry name" value="Peptidase_S1A"/>
</dbReference>
<proteinExistence type="predicted"/>
<accession>A0ABP1RA52</accession>
<evidence type="ECO:0000313" key="3">
    <source>
        <dbReference type="EMBL" id="CAL8124017.1"/>
    </source>
</evidence>
<dbReference type="SMART" id="SM00020">
    <property type="entry name" value="Tryp_SPc"/>
    <property type="match status" value="1"/>
</dbReference>
<evidence type="ECO:0000313" key="4">
    <source>
        <dbReference type="Proteomes" id="UP001642540"/>
    </source>
</evidence>
<feature type="domain" description="Peptidase S1" evidence="2">
    <location>
        <begin position="109"/>
        <end position="352"/>
    </location>
</feature>
<dbReference type="PANTHER" id="PTHR24260">
    <property type="match status" value="1"/>
</dbReference>
<dbReference type="PROSITE" id="PS00134">
    <property type="entry name" value="TRYPSIN_HIS"/>
    <property type="match status" value="1"/>
</dbReference>
<dbReference type="Proteomes" id="UP001642540">
    <property type="component" value="Unassembled WGS sequence"/>
</dbReference>
<comment type="caution">
    <text evidence="3">The sequence shown here is derived from an EMBL/GenBank/DDBJ whole genome shotgun (WGS) entry which is preliminary data.</text>
</comment>